<dbReference type="Pfam" id="PF19809">
    <property type="entry name" value="DUF6292"/>
    <property type="match status" value="1"/>
</dbReference>
<dbReference type="InterPro" id="IPR046259">
    <property type="entry name" value="DUF6292"/>
</dbReference>
<evidence type="ECO:0000313" key="3">
    <source>
        <dbReference type="Proteomes" id="UP000199494"/>
    </source>
</evidence>
<organism evidence="2 3">
    <name type="scientific">Prauserella marina</name>
    <dbReference type="NCBI Taxonomy" id="530584"/>
    <lineage>
        <taxon>Bacteria</taxon>
        <taxon>Bacillati</taxon>
        <taxon>Actinomycetota</taxon>
        <taxon>Actinomycetes</taxon>
        <taxon>Pseudonocardiales</taxon>
        <taxon>Pseudonocardiaceae</taxon>
        <taxon>Prauserella</taxon>
    </lineage>
</organism>
<keyword evidence="3" id="KW-1185">Reference proteome</keyword>
<dbReference type="RefSeq" id="WP_245865406.1">
    <property type="nucleotide sequence ID" value="NZ_CP016353.1"/>
</dbReference>
<dbReference type="EMBL" id="FMZE01000007">
    <property type="protein sequence ID" value="SDD31531.1"/>
    <property type="molecule type" value="Genomic_DNA"/>
</dbReference>
<sequence length="159" mass="17332">MTSPPAQSSEGPAAQLVSCRARQLREQGQHRVRAARTVTRMARDQHDESLLLSILDLKPVVGTTTPSLDSALADYVRQVAEQVGVPLDAVTHEVTDTATAYLGLTSSTADRPHCDLMLVWDERLGWSVAIEPRGNDQLSPVPPQLDRTTLAAHMSRTRA</sequence>
<evidence type="ECO:0000259" key="1">
    <source>
        <dbReference type="Pfam" id="PF19809"/>
    </source>
</evidence>
<reference evidence="2 3" key="1">
    <citation type="submission" date="2016-10" db="EMBL/GenBank/DDBJ databases">
        <authorList>
            <person name="de Groot N.N."/>
        </authorList>
    </citation>
    <scope>NUCLEOTIDE SEQUENCE [LARGE SCALE GENOMIC DNA]</scope>
    <source>
        <strain evidence="2 3">CGMCC 4.5506</strain>
    </source>
</reference>
<evidence type="ECO:0000313" key="2">
    <source>
        <dbReference type="EMBL" id="SDD31531.1"/>
    </source>
</evidence>
<feature type="domain" description="DUF6292" evidence="1">
    <location>
        <begin position="75"/>
        <end position="138"/>
    </location>
</feature>
<dbReference type="AlphaFoldDB" id="A0A1G6TR68"/>
<name>A0A1G6TR68_9PSEU</name>
<accession>A0A1G6TR68</accession>
<dbReference type="Proteomes" id="UP000199494">
    <property type="component" value="Unassembled WGS sequence"/>
</dbReference>
<proteinExistence type="predicted"/>
<gene>
    <name evidence="2" type="ORF">SAMN05421630_107249</name>
</gene>
<protein>
    <recommendedName>
        <fullName evidence="1">DUF6292 domain-containing protein</fullName>
    </recommendedName>
</protein>